<proteinExistence type="predicted"/>
<name>A0A6J5S7Q3_9CAUD</name>
<sequence length="53" mass="6194">MMNSYPQVYPHWGLYYNETLSNCYQIVINKSATSTLKPIDSWVYAGYVQGREI</sequence>
<dbReference type="EMBL" id="LR797349">
    <property type="protein sequence ID" value="CAB4204568.1"/>
    <property type="molecule type" value="Genomic_DNA"/>
</dbReference>
<accession>A0A6J5S7Q3</accession>
<evidence type="ECO:0000313" key="1">
    <source>
        <dbReference type="EMBL" id="CAB4204568.1"/>
    </source>
</evidence>
<protein>
    <submittedName>
        <fullName evidence="1">Uncharacterized protein</fullName>
    </submittedName>
</protein>
<reference evidence="1" key="1">
    <citation type="submission" date="2020-05" db="EMBL/GenBank/DDBJ databases">
        <authorList>
            <person name="Chiriac C."/>
            <person name="Salcher M."/>
            <person name="Ghai R."/>
            <person name="Kavagutti S V."/>
        </authorList>
    </citation>
    <scope>NUCLEOTIDE SEQUENCE</scope>
</reference>
<gene>
    <name evidence="1" type="ORF">UFOVP1399_15</name>
</gene>
<organism evidence="1">
    <name type="scientific">uncultured Caudovirales phage</name>
    <dbReference type="NCBI Taxonomy" id="2100421"/>
    <lineage>
        <taxon>Viruses</taxon>
        <taxon>Duplodnaviria</taxon>
        <taxon>Heunggongvirae</taxon>
        <taxon>Uroviricota</taxon>
        <taxon>Caudoviricetes</taxon>
        <taxon>Peduoviridae</taxon>
        <taxon>Maltschvirus</taxon>
        <taxon>Maltschvirus maltsch</taxon>
    </lineage>
</organism>